<name>A0A5J6MZ27_9PROT</name>
<dbReference type="PANTHER" id="PTHR11049:SF5">
    <property type="entry name" value="ACYL-COA THIOESTER HYDROLASE YCIA"/>
    <property type="match status" value="1"/>
</dbReference>
<dbReference type="InterPro" id="IPR006683">
    <property type="entry name" value="Thioestr_dom"/>
</dbReference>
<evidence type="ECO:0000313" key="6">
    <source>
        <dbReference type="EMBL" id="QEX22387.1"/>
    </source>
</evidence>
<evidence type="ECO:0000256" key="4">
    <source>
        <dbReference type="SAM" id="MobiDB-lite"/>
    </source>
</evidence>
<reference evidence="6 7" key="1">
    <citation type="submission" date="2019-08" db="EMBL/GenBank/DDBJ databases">
        <title>Hyperibacter terrae gen. nov., sp. nov. and Hyperibacter viscosus sp. nov., two new members in the family Rhodospirillaceae isolated from the rhizosphere of Hypericum perforatum.</title>
        <authorList>
            <person name="Noviana Z."/>
        </authorList>
    </citation>
    <scope>NUCLEOTIDE SEQUENCE [LARGE SCALE GENOMIC DNA]</scope>
    <source>
        <strain evidence="6 7">R5959</strain>
    </source>
</reference>
<dbReference type="Pfam" id="PF03061">
    <property type="entry name" value="4HBT"/>
    <property type="match status" value="1"/>
</dbReference>
<gene>
    <name evidence="6" type="ORF">FRZ61_23170</name>
</gene>
<dbReference type="InterPro" id="IPR040170">
    <property type="entry name" value="Cytosol_ACT"/>
</dbReference>
<dbReference type="Proteomes" id="UP000325797">
    <property type="component" value="Chromosome"/>
</dbReference>
<dbReference type="EMBL" id="CP042582">
    <property type="protein sequence ID" value="QEX22387.1"/>
    <property type="molecule type" value="Genomic_DNA"/>
</dbReference>
<dbReference type="GO" id="GO:0009062">
    <property type="term" value="P:fatty acid catabolic process"/>
    <property type="evidence" value="ECO:0007669"/>
    <property type="project" value="TreeGrafter"/>
</dbReference>
<dbReference type="GO" id="GO:0006637">
    <property type="term" value="P:acyl-CoA metabolic process"/>
    <property type="evidence" value="ECO:0007669"/>
    <property type="project" value="TreeGrafter"/>
</dbReference>
<comment type="similarity">
    <text evidence="1">Belongs to the acyl coenzyme A hydrolase family.</text>
</comment>
<dbReference type="InterPro" id="IPR033120">
    <property type="entry name" value="HOTDOG_ACOT"/>
</dbReference>
<dbReference type="OrthoDB" id="9801856at2"/>
<accession>A0A5J6MZ27</accession>
<dbReference type="GO" id="GO:0052816">
    <property type="term" value="F:long-chain fatty acyl-CoA hydrolase activity"/>
    <property type="evidence" value="ECO:0007669"/>
    <property type="project" value="TreeGrafter"/>
</dbReference>
<evidence type="ECO:0000259" key="5">
    <source>
        <dbReference type="PROSITE" id="PS51770"/>
    </source>
</evidence>
<dbReference type="KEGG" id="hadh:FRZ61_23170"/>
<protein>
    <submittedName>
        <fullName evidence="6">Acyl-CoA thioesterase</fullName>
    </submittedName>
</protein>
<proteinExistence type="inferred from homology"/>
<dbReference type="RefSeq" id="WP_151117724.1">
    <property type="nucleotide sequence ID" value="NZ_CP042582.1"/>
</dbReference>
<feature type="domain" description="HotDog ACOT-type" evidence="5">
    <location>
        <begin position="20"/>
        <end position="132"/>
    </location>
</feature>
<keyword evidence="7" id="KW-1185">Reference proteome</keyword>
<dbReference type="PANTHER" id="PTHR11049">
    <property type="entry name" value="ACYL COENZYME A THIOESTER HYDROLASE"/>
    <property type="match status" value="1"/>
</dbReference>
<dbReference type="AlphaFoldDB" id="A0A5J6MZ27"/>
<dbReference type="InterPro" id="IPR029069">
    <property type="entry name" value="HotDog_dom_sf"/>
</dbReference>
<evidence type="ECO:0000256" key="2">
    <source>
        <dbReference type="ARBA" id="ARBA00022801"/>
    </source>
</evidence>
<dbReference type="CDD" id="cd03442">
    <property type="entry name" value="BFIT_BACH"/>
    <property type="match status" value="1"/>
</dbReference>
<evidence type="ECO:0000313" key="7">
    <source>
        <dbReference type="Proteomes" id="UP000325797"/>
    </source>
</evidence>
<dbReference type="Gene3D" id="3.10.129.10">
    <property type="entry name" value="Hotdog Thioesterase"/>
    <property type="match status" value="1"/>
</dbReference>
<evidence type="ECO:0000256" key="1">
    <source>
        <dbReference type="ARBA" id="ARBA00010458"/>
    </source>
</evidence>
<sequence>MSETRPPDSPAASGPSDGLPERDPAIRTLAMPADANANGDIFGGWLMAQMDIAGGVAAIRRARGRVVTVAVDAMEFHRPVMIGDLLSCYATIVRIGRTSMTIDIESWVQRRHSGKAEKVTQARFTYVAIDETGRPRPVPQE</sequence>
<dbReference type="PROSITE" id="PS51770">
    <property type="entry name" value="HOTDOG_ACOT"/>
    <property type="match status" value="1"/>
</dbReference>
<feature type="region of interest" description="Disordered" evidence="4">
    <location>
        <begin position="1"/>
        <end position="23"/>
    </location>
</feature>
<evidence type="ECO:0000256" key="3">
    <source>
        <dbReference type="PROSITE-ProRule" id="PRU01106"/>
    </source>
</evidence>
<dbReference type="GO" id="GO:0005829">
    <property type="term" value="C:cytosol"/>
    <property type="evidence" value="ECO:0007669"/>
    <property type="project" value="TreeGrafter"/>
</dbReference>
<organism evidence="6 7">
    <name type="scientific">Hypericibacter adhaerens</name>
    <dbReference type="NCBI Taxonomy" id="2602016"/>
    <lineage>
        <taxon>Bacteria</taxon>
        <taxon>Pseudomonadati</taxon>
        <taxon>Pseudomonadota</taxon>
        <taxon>Alphaproteobacteria</taxon>
        <taxon>Rhodospirillales</taxon>
        <taxon>Dongiaceae</taxon>
        <taxon>Hypericibacter</taxon>
    </lineage>
</organism>
<dbReference type="SUPFAM" id="SSF54637">
    <property type="entry name" value="Thioesterase/thiol ester dehydrase-isomerase"/>
    <property type="match status" value="1"/>
</dbReference>
<keyword evidence="2 3" id="KW-0378">Hydrolase</keyword>